<dbReference type="PANTHER" id="PTHR48195">
    <property type="entry name" value="FRIEND VIRUS SUSCEPTIBILITY PROTEIN 1"/>
    <property type="match status" value="1"/>
</dbReference>
<dbReference type="EMBL" id="JANPWB010000012">
    <property type="protein sequence ID" value="KAJ1117238.1"/>
    <property type="molecule type" value="Genomic_DNA"/>
</dbReference>
<gene>
    <name evidence="2" type="ORF">NDU88_005438</name>
</gene>
<dbReference type="GO" id="GO:0005794">
    <property type="term" value="C:Golgi apparatus"/>
    <property type="evidence" value="ECO:0007669"/>
    <property type="project" value="TreeGrafter"/>
</dbReference>
<protein>
    <submittedName>
        <fullName evidence="2">Uncharacterized protein</fullName>
    </submittedName>
</protein>
<dbReference type="GO" id="GO:0009615">
    <property type="term" value="P:response to virus"/>
    <property type="evidence" value="ECO:0007669"/>
    <property type="project" value="TreeGrafter"/>
</dbReference>
<dbReference type="Proteomes" id="UP001066276">
    <property type="component" value="Chromosome 8"/>
</dbReference>
<dbReference type="InterPro" id="IPR053270">
    <property type="entry name" value="Fv1_restriction_factor"/>
</dbReference>
<organism evidence="2 3">
    <name type="scientific">Pleurodeles waltl</name>
    <name type="common">Iberian ribbed newt</name>
    <dbReference type="NCBI Taxonomy" id="8319"/>
    <lineage>
        <taxon>Eukaryota</taxon>
        <taxon>Metazoa</taxon>
        <taxon>Chordata</taxon>
        <taxon>Craniata</taxon>
        <taxon>Vertebrata</taxon>
        <taxon>Euteleostomi</taxon>
        <taxon>Amphibia</taxon>
        <taxon>Batrachia</taxon>
        <taxon>Caudata</taxon>
        <taxon>Salamandroidea</taxon>
        <taxon>Salamandridae</taxon>
        <taxon>Pleurodelinae</taxon>
        <taxon>Pleurodeles</taxon>
    </lineage>
</organism>
<sequence>MSAGGALEGCVVVWCSVVEPFLLQLPTGVLGDPEVLGEPGGFLVGVVGCKGLERGEGVGQSLIHCVRLVAAVSGSVGSVGEVVDQGGGVGVVVLEVEVQIPEEDVVRGSEGVGADEVSDGVTELWAGSGRSVDESSSEGGVGVGVDLEVRVLGGDESGGDDCQDVRQEKTERRNVVRAQPIYRRKLQHSPANPGGVMLDALEDYTQQELSDVIDRFRQRSGETLLTWMVRVHDMGGQGVQLDHGDAPRLCMLSTDPVIQNEFRTYPGNGPITNLLELAAQGYAQKYPTESDWPPNDKPWYTLRDAVQRLKEEGMKTAIFMGNADDLMNGILSMSVRNRLIRAAPPAYKHVIMTLLINQTGNPLSQVVEAVRELSDLGEWAKPERNSRSENRTDNNRVTRRDMFQALLRDGVTRDEIDGISTKDMWEMYRKRGLDKKEGSRKGNKKDNKVVNQRKAGGEEREGEKGERGREPHSRKRSPDDGDWEEEHRSSEGTLSRERDRELTGSGKTRGREWERELVSSERLRSRDREEEFPENYRKLYPDLTWADSDVRRVKID</sequence>
<keyword evidence="3" id="KW-1185">Reference proteome</keyword>
<evidence type="ECO:0000313" key="3">
    <source>
        <dbReference type="Proteomes" id="UP001066276"/>
    </source>
</evidence>
<feature type="compositionally biased region" description="Basic and acidic residues" evidence="1">
    <location>
        <begin position="455"/>
        <end position="502"/>
    </location>
</feature>
<feature type="region of interest" description="Disordered" evidence="1">
    <location>
        <begin position="434"/>
        <end position="540"/>
    </location>
</feature>
<accession>A0AAV7NVB3</accession>
<comment type="caution">
    <text evidence="2">The sequence shown here is derived from an EMBL/GenBank/DDBJ whole genome shotgun (WGS) entry which is preliminary data.</text>
</comment>
<feature type="compositionally biased region" description="Basic and acidic residues" evidence="1">
    <location>
        <begin position="509"/>
        <end position="540"/>
    </location>
</feature>
<evidence type="ECO:0000313" key="2">
    <source>
        <dbReference type="EMBL" id="KAJ1117238.1"/>
    </source>
</evidence>
<reference evidence="2" key="1">
    <citation type="journal article" date="2022" name="bioRxiv">
        <title>Sequencing and chromosome-scale assembly of the giantPleurodeles waltlgenome.</title>
        <authorList>
            <person name="Brown T."/>
            <person name="Elewa A."/>
            <person name="Iarovenko S."/>
            <person name="Subramanian E."/>
            <person name="Araus A.J."/>
            <person name="Petzold A."/>
            <person name="Susuki M."/>
            <person name="Suzuki K.-i.T."/>
            <person name="Hayashi T."/>
            <person name="Toyoda A."/>
            <person name="Oliveira C."/>
            <person name="Osipova E."/>
            <person name="Leigh N.D."/>
            <person name="Simon A."/>
            <person name="Yun M.H."/>
        </authorList>
    </citation>
    <scope>NUCLEOTIDE SEQUENCE</scope>
    <source>
        <strain evidence="2">20211129_DDA</strain>
        <tissue evidence="2">Liver</tissue>
    </source>
</reference>
<evidence type="ECO:0000256" key="1">
    <source>
        <dbReference type="SAM" id="MobiDB-lite"/>
    </source>
</evidence>
<dbReference type="PANTHER" id="PTHR48195:SF1">
    <property type="entry name" value="RIKEN CDNA 2410002F23 GENE"/>
    <property type="match status" value="1"/>
</dbReference>
<feature type="compositionally biased region" description="Basic and acidic residues" evidence="1">
    <location>
        <begin position="434"/>
        <end position="448"/>
    </location>
</feature>
<name>A0AAV7NVB3_PLEWA</name>
<proteinExistence type="predicted"/>
<dbReference type="AlphaFoldDB" id="A0AAV7NVB3"/>